<keyword evidence="3" id="KW-1185">Reference proteome</keyword>
<dbReference type="InterPro" id="IPR021848">
    <property type="entry name" value="HODM_asu-like"/>
</dbReference>
<dbReference type="EMBL" id="KN822011">
    <property type="protein sequence ID" value="KIM67760.1"/>
    <property type="molecule type" value="Genomic_DNA"/>
</dbReference>
<evidence type="ECO:0000313" key="2">
    <source>
        <dbReference type="EMBL" id="KIM67760.1"/>
    </source>
</evidence>
<organism evidence="2 3">
    <name type="scientific">Scleroderma citrinum Foug A</name>
    <dbReference type="NCBI Taxonomy" id="1036808"/>
    <lineage>
        <taxon>Eukaryota</taxon>
        <taxon>Fungi</taxon>
        <taxon>Dikarya</taxon>
        <taxon>Basidiomycota</taxon>
        <taxon>Agaricomycotina</taxon>
        <taxon>Agaricomycetes</taxon>
        <taxon>Agaricomycetidae</taxon>
        <taxon>Boletales</taxon>
        <taxon>Sclerodermatineae</taxon>
        <taxon>Sclerodermataceae</taxon>
        <taxon>Scleroderma</taxon>
    </lineage>
</organism>
<feature type="compositionally biased region" description="Acidic residues" evidence="1">
    <location>
        <begin position="285"/>
        <end position="299"/>
    </location>
</feature>
<dbReference type="AlphaFoldDB" id="A0A0C3E4N6"/>
<protein>
    <submittedName>
        <fullName evidence="2">Uncharacterized protein</fullName>
    </submittedName>
</protein>
<reference evidence="3" key="2">
    <citation type="submission" date="2015-01" db="EMBL/GenBank/DDBJ databases">
        <title>Evolutionary Origins and Diversification of the Mycorrhizal Mutualists.</title>
        <authorList>
            <consortium name="DOE Joint Genome Institute"/>
            <consortium name="Mycorrhizal Genomics Consortium"/>
            <person name="Kohler A."/>
            <person name="Kuo A."/>
            <person name="Nagy L.G."/>
            <person name="Floudas D."/>
            <person name="Copeland A."/>
            <person name="Barry K.W."/>
            <person name="Cichocki N."/>
            <person name="Veneault-Fourrey C."/>
            <person name="LaButti K."/>
            <person name="Lindquist E.A."/>
            <person name="Lipzen A."/>
            <person name="Lundell T."/>
            <person name="Morin E."/>
            <person name="Murat C."/>
            <person name="Riley R."/>
            <person name="Ohm R."/>
            <person name="Sun H."/>
            <person name="Tunlid A."/>
            <person name="Henrissat B."/>
            <person name="Grigoriev I.V."/>
            <person name="Hibbett D.S."/>
            <person name="Martin F."/>
        </authorList>
    </citation>
    <scope>NUCLEOTIDE SEQUENCE [LARGE SCALE GENOMIC DNA]</scope>
    <source>
        <strain evidence="3">Foug A</strain>
    </source>
</reference>
<dbReference type="InParanoid" id="A0A0C3E4N6"/>
<feature type="region of interest" description="Disordered" evidence="1">
    <location>
        <begin position="273"/>
        <end position="318"/>
    </location>
</feature>
<evidence type="ECO:0000313" key="3">
    <source>
        <dbReference type="Proteomes" id="UP000053989"/>
    </source>
</evidence>
<dbReference type="Proteomes" id="UP000053989">
    <property type="component" value="Unassembled WGS sequence"/>
</dbReference>
<dbReference type="Pfam" id="PF11927">
    <property type="entry name" value="HODM_asu-like"/>
    <property type="match status" value="1"/>
</dbReference>
<proteinExistence type="predicted"/>
<dbReference type="OrthoDB" id="497541at2759"/>
<name>A0A0C3E4N6_9AGAM</name>
<dbReference type="STRING" id="1036808.A0A0C3E4N6"/>
<sequence>MITACHVSLAWTPEKFDYPDITPCADALVDIKPILYRPFRWGEYHVTMGIRSMPWSEWIELDSEFQAYQRVRQFRLRTRGREAVRVLPPREDDGVGVGGGADAAKELVYELVEYLSRRYPSSFRITRQATSPVPSVCGVSLGWGGEMPIRSVEVVETGTTYDLSSLETLEGTDMGEAAMEIVTGLVEEDMAIMIEGTDGQYYFQAGSVCTAGFWRLRDKIGKPLHEIHLSGNVAQYKEKLQMSMERYFRRMAVDTPVVRNNYFVQVVKPPCKGERAGDERRSNMTEDEMASEVDPEELAWSESTNGPEDDFHNGHGHGAEPAAYLAPATLRIRSERQTLRRLPRTGAIVFGFHTYLYKIEDLVRERGVAGRLASAVRSWPEDVATYKGRDMYREVLVGYLDECAEREGIVAGPVEGMLGYPY</sequence>
<feature type="compositionally biased region" description="Basic and acidic residues" evidence="1">
    <location>
        <begin position="273"/>
        <end position="284"/>
    </location>
</feature>
<dbReference type="HOGENOM" id="CLU_025462_0_2_1"/>
<accession>A0A0C3E4N6</accession>
<gene>
    <name evidence="2" type="ORF">SCLCIDRAFT_106852</name>
</gene>
<evidence type="ECO:0000256" key="1">
    <source>
        <dbReference type="SAM" id="MobiDB-lite"/>
    </source>
</evidence>
<reference evidence="2 3" key="1">
    <citation type="submission" date="2014-04" db="EMBL/GenBank/DDBJ databases">
        <authorList>
            <consortium name="DOE Joint Genome Institute"/>
            <person name="Kuo A."/>
            <person name="Kohler A."/>
            <person name="Nagy L.G."/>
            <person name="Floudas D."/>
            <person name="Copeland A."/>
            <person name="Barry K.W."/>
            <person name="Cichocki N."/>
            <person name="Veneault-Fourrey C."/>
            <person name="LaButti K."/>
            <person name="Lindquist E.A."/>
            <person name="Lipzen A."/>
            <person name="Lundell T."/>
            <person name="Morin E."/>
            <person name="Murat C."/>
            <person name="Sun H."/>
            <person name="Tunlid A."/>
            <person name="Henrissat B."/>
            <person name="Grigoriev I.V."/>
            <person name="Hibbett D.S."/>
            <person name="Martin F."/>
            <person name="Nordberg H.P."/>
            <person name="Cantor M.N."/>
            <person name="Hua S.X."/>
        </authorList>
    </citation>
    <scope>NUCLEOTIDE SEQUENCE [LARGE SCALE GENOMIC DNA]</scope>
    <source>
        <strain evidence="2 3">Foug A</strain>
    </source>
</reference>